<dbReference type="Pfam" id="PF06586">
    <property type="entry name" value="TraK_N"/>
    <property type="match status" value="1"/>
</dbReference>
<proteinExistence type="predicted"/>
<feature type="signal peptide" evidence="1">
    <location>
        <begin position="1"/>
        <end position="19"/>
    </location>
</feature>
<dbReference type="EMBL" id="UFUZ01000002">
    <property type="protein sequence ID" value="SUX41042.1"/>
    <property type="molecule type" value="Genomic_DNA"/>
</dbReference>
<gene>
    <name evidence="3" type="ORF">CT510_06830</name>
    <name evidence="4" type="ORF">NCTC12264_01860</name>
</gene>
<dbReference type="Proteomes" id="UP000535305">
    <property type="component" value="Unassembled WGS sequence"/>
</dbReference>
<evidence type="ECO:0000313" key="4">
    <source>
        <dbReference type="EMBL" id="SUX41042.1"/>
    </source>
</evidence>
<protein>
    <submittedName>
        <fullName evidence="4">Conjugal transfer protein TraK</fullName>
    </submittedName>
</protein>
<sequence length="260" mass="29141">MKKSLLFALALGQSLFALNIIDNPSSGIININVSNHSVNRIVLPTQILDVAYSKEKGIDIKISDNQAFIKFLPIQKEKVRVTGKNQVEPIGEPEIVYDKAGNSEVFFVTASKTYSFSLNPKNMEAETIIINDFSASKEEILKYESDDSYMKTMAKITESILRGGTPQGYKAKKIDKTLQKNSILITKELMNYDGVLYKATLLEVENKTNKALVLDPKDYIRIAKEAPKAISIYYNNEVNHLLPYSKAQIVIITKGGRNQK</sequence>
<reference evidence="4 5" key="2">
    <citation type="submission" date="2018-06" db="EMBL/GenBank/DDBJ databases">
        <authorList>
            <consortium name="Pathogen Informatics"/>
            <person name="Doyle S."/>
        </authorList>
    </citation>
    <scope>NUCLEOTIDE SEQUENCE [LARGE SCALE GENOMIC DNA]</scope>
    <source>
        <strain evidence="4 5">NCTC12264</strain>
    </source>
</reference>
<dbReference type="InterPro" id="IPR010563">
    <property type="entry name" value="TraK_N"/>
</dbReference>
<reference evidence="3 6" key="1">
    <citation type="submission" date="2018-06" db="EMBL/GenBank/DDBJ databases">
        <authorList>
            <consortium name="PulseNet: The National Subtyping Network for Foodborne Disease Surveillance"/>
            <person name="Tarr C.L."/>
            <person name="Trees E."/>
            <person name="Katz L.S."/>
            <person name="Carleton-Romer H.A."/>
            <person name="Stroika S."/>
            <person name="Kucerova Z."/>
            <person name="Roache K.F."/>
            <person name="Sabol A.L."/>
            <person name="Besser J."/>
            <person name="Gerner-Smidt P."/>
        </authorList>
    </citation>
    <scope>NUCLEOTIDE SEQUENCE [LARGE SCALE GENOMIC DNA]</scope>
    <source>
        <strain evidence="3 6">PNUSAC003104</strain>
    </source>
</reference>
<evidence type="ECO:0000313" key="5">
    <source>
        <dbReference type="Proteomes" id="UP000254161"/>
    </source>
</evidence>
<accession>A0A381F4H1</accession>
<dbReference type="GeneID" id="77231649"/>
<dbReference type="Proteomes" id="UP000254161">
    <property type="component" value="Unassembled WGS sequence"/>
</dbReference>
<keyword evidence="6" id="KW-1185">Reference proteome</keyword>
<feature type="domain" description="TraK N-terminal" evidence="2">
    <location>
        <begin position="29"/>
        <end position="131"/>
    </location>
</feature>
<dbReference type="AlphaFoldDB" id="A0A381F4H1"/>
<dbReference type="RefSeq" id="WP_004276269.1">
    <property type="nucleotide sequence ID" value="NZ_JANKIY010000033.1"/>
</dbReference>
<evidence type="ECO:0000259" key="2">
    <source>
        <dbReference type="Pfam" id="PF06586"/>
    </source>
</evidence>
<organism evidence="4 5">
    <name type="scientific">Campylobacter upsaliensis</name>
    <dbReference type="NCBI Taxonomy" id="28080"/>
    <lineage>
        <taxon>Bacteria</taxon>
        <taxon>Pseudomonadati</taxon>
        <taxon>Campylobacterota</taxon>
        <taxon>Epsilonproteobacteria</taxon>
        <taxon>Campylobacterales</taxon>
        <taxon>Campylobacteraceae</taxon>
        <taxon>Campylobacter</taxon>
    </lineage>
</organism>
<evidence type="ECO:0000256" key="1">
    <source>
        <dbReference type="SAM" id="SignalP"/>
    </source>
</evidence>
<evidence type="ECO:0000313" key="3">
    <source>
        <dbReference type="EMBL" id="EAJ1622354.1"/>
    </source>
</evidence>
<evidence type="ECO:0000313" key="6">
    <source>
        <dbReference type="Proteomes" id="UP000535305"/>
    </source>
</evidence>
<dbReference type="EMBL" id="AABVLA010000029">
    <property type="protein sequence ID" value="EAJ1622354.1"/>
    <property type="molecule type" value="Genomic_DNA"/>
</dbReference>
<name>A0A381F4H1_CAMUP</name>
<keyword evidence="1" id="KW-0732">Signal</keyword>
<feature type="chain" id="PRO_5044586894" evidence="1">
    <location>
        <begin position="20"/>
        <end position="260"/>
    </location>
</feature>